<dbReference type="PANTHER" id="PTHR23427:SF2">
    <property type="entry name" value="SURFEIT LOCUS PROTEIN 1"/>
    <property type="match status" value="1"/>
</dbReference>
<dbReference type="EMBL" id="UETC01000001">
    <property type="protein sequence ID" value="SSA38577.1"/>
    <property type="molecule type" value="Genomic_DNA"/>
</dbReference>
<keyword evidence="6" id="KW-1003">Cell membrane</keyword>
<dbReference type="RefSeq" id="WP_109562869.1">
    <property type="nucleotide sequence ID" value="NZ_QGDJ01000001.1"/>
</dbReference>
<feature type="transmembrane region" description="Helical" evidence="6">
    <location>
        <begin position="192"/>
        <end position="211"/>
    </location>
</feature>
<proteinExistence type="inferred from homology"/>
<comment type="similarity">
    <text evidence="2 6">Belongs to the SURF1 family.</text>
</comment>
<accession>A0A2Y9A8Q4</accession>
<evidence type="ECO:0000256" key="6">
    <source>
        <dbReference type="RuleBase" id="RU363076"/>
    </source>
</evidence>
<dbReference type="InterPro" id="IPR002994">
    <property type="entry name" value="Surf1/Shy1"/>
</dbReference>
<evidence type="ECO:0000313" key="8">
    <source>
        <dbReference type="EMBL" id="SSA38577.1"/>
    </source>
</evidence>
<evidence type="ECO:0000256" key="1">
    <source>
        <dbReference type="ARBA" id="ARBA00004370"/>
    </source>
</evidence>
<dbReference type="Proteomes" id="UP000251571">
    <property type="component" value="Unassembled WGS sequence"/>
</dbReference>
<dbReference type="Pfam" id="PF02104">
    <property type="entry name" value="SURF1"/>
    <property type="match status" value="1"/>
</dbReference>
<organism evidence="8 10">
    <name type="scientific">Jannaschia seohaensis</name>
    <dbReference type="NCBI Taxonomy" id="475081"/>
    <lineage>
        <taxon>Bacteria</taxon>
        <taxon>Pseudomonadati</taxon>
        <taxon>Pseudomonadota</taxon>
        <taxon>Alphaproteobacteria</taxon>
        <taxon>Rhodobacterales</taxon>
        <taxon>Roseobacteraceae</taxon>
        <taxon>Jannaschia</taxon>
    </lineage>
</organism>
<keyword evidence="5 6" id="KW-0472">Membrane</keyword>
<name>A0A2Y9A8Q4_9RHOB</name>
<evidence type="ECO:0000313" key="9">
    <source>
        <dbReference type="Proteomes" id="UP000245839"/>
    </source>
</evidence>
<dbReference type="OrthoDB" id="6079986at2"/>
<gene>
    <name evidence="7" type="ORF">BCF38_101710</name>
    <name evidence="8" type="ORF">SAMN05421539_101710</name>
</gene>
<protein>
    <recommendedName>
        <fullName evidence="6">SURF1-like protein</fullName>
    </recommendedName>
</protein>
<keyword evidence="3 6" id="KW-0812">Transmembrane</keyword>
<evidence type="ECO:0000256" key="4">
    <source>
        <dbReference type="ARBA" id="ARBA00022989"/>
    </source>
</evidence>
<reference evidence="8 10" key="1">
    <citation type="submission" date="2016-10" db="EMBL/GenBank/DDBJ databases">
        <authorList>
            <person name="Cai Z."/>
        </authorList>
    </citation>
    <scope>NUCLEOTIDE SEQUENCE [LARGE SCALE GENOMIC DNA]</scope>
    <source>
        <strain evidence="8 10">DSM 25227</strain>
    </source>
</reference>
<evidence type="ECO:0000256" key="5">
    <source>
        <dbReference type="ARBA" id="ARBA00023136"/>
    </source>
</evidence>
<evidence type="ECO:0000313" key="10">
    <source>
        <dbReference type="Proteomes" id="UP000251571"/>
    </source>
</evidence>
<dbReference type="CDD" id="cd06662">
    <property type="entry name" value="SURF1"/>
    <property type="match status" value="1"/>
</dbReference>
<comment type="subcellular location">
    <subcellularLocation>
        <location evidence="6">Cell membrane</location>
        <topology evidence="6">Multi-pass membrane protein</topology>
    </subcellularLocation>
    <subcellularLocation>
        <location evidence="1">Membrane</location>
    </subcellularLocation>
</comment>
<dbReference type="AlphaFoldDB" id="A0A2Y9A8Q4"/>
<keyword evidence="4 6" id="KW-1133">Transmembrane helix</keyword>
<dbReference type="Proteomes" id="UP000245839">
    <property type="component" value="Unassembled WGS sequence"/>
</dbReference>
<sequence>MRVLVPLLFGLVGFAVLVSLGVWQLQRLEWKEGVIARIESRIGADPVPLPAAPTPEADDFLPVTLEGTVSGAPLRVLGAWRGGTGYRIVAPVETSGRRVLVDLGIVPLETGALDLGGTALTIEGNLAWPDETNSSTPVPDGETWFARDVPAMAEALDTAPILVVARTVTPNVAPTPSPVGTDGIPNSHLGYAIQWFGLALVWAGMTVFLLWRITRRTV</sequence>
<comment type="caution">
    <text evidence="6">Lacks conserved residue(s) required for the propagation of feature annotation.</text>
</comment>
<keyword evidence="9" id="KW-1185">Reference proteome</keyword>
<evidence type="ECO:0000256" key="2">
    <source>
        <dbReference type="ARBA" id="ARBA00007165"/>
    </source>
</evidence>
<dbReference type="GO" id="GO:0005886">
    <property type="term" value="C:plasma membrane"/>
    <property type="evidence" value="ECO:0007669"/>
    <property type="project" value="UniProtKB-SubCell"/>
</dbReference>
<reference evidence="7 9" key="2">
    <citation type="submission" date="2018-03" db="EMBL/GenBank/DDBJ databases">
        <title>Genomic Encyclopedia of Archaeal and Bacterial Type Strains, Phase II (KMG-II): from individual species to whole genera.</title>
        <authorList>
            <person name="Goeker M."/>
        </authorList>
    </citation>
    <scope>NUCLEOTIDE SEQUENCE [LARGE SCALE GENOMIC DNA]</scope>
    <source>
        <strain evidence="7 9">DSM 25227</strain>
    </source>
</reference>
<dbReference type="InterPro" id="IPR045214">
    <property type="entry name" value="Surf1/Surf4"/>
</dbReference>
<evidence type="ECO:0000256" key="3">
    <source>
        <dbReference type="ARBA" id="ARBA00022692"/>
    </source>
</evidence>
<dbReference type="EMBL" id="QGDJ01000001">
    <property type="protein sequence ID" value="PWJ22299.1"/>
    <property type="molecule type" value="Genomic_DNA"/>
</dbReference>
<dbReference type="PANTHER" id="PTHR23427">
    <property type="entry name" value="SURFEIT LOCUS PROTEIN"/>
    <property type="match status" value="1"/>
</dbReference>
<evidence type="ECO:0000313" key="7">
    <source>
        <dbReference type="EMBL" id="PWJ22299.1"/>
    </source>
</evidence>
<dbReference type="PROSITE" id="PS50895">
    <property type="entry name" value="SURF1"/>
    <property type="match status" value="1"/>
</dbReference>